<dbReference type="InterPro" id="IPR052404">
    <property type="entry name" value="SPP1-like_terminase"/>
</dbReference>
<reference evidence="3 4" key="1">
    <citation type="submission" date="2017-11" db="EMBL/GenBank/DDBJ databases">
        <title>Bacillus camelliae sp. nov., isolated from pu'er tea.</title>
        <authorList>
            <person name="Niu L."/>
        </authorList>
    </citation>
    <scope>NUCLEOTIDE SEQUENCE [LARGE SCALE GENOMIC DNA]</scope>
    <source>
        <strain evidence="3 4">7578-1</strain>
    </source>
</reference>
<protein>
    <submittedName>
        <fullName evidence="3">Terminase small subunit</fullName>
    </submittedName>
</protein>
<dbReference type="GO" id="GO:0051276">
    <property type="term" value="P:chromosome organization"/>
    <property type="evidence" value="ECO:0007669"/>
    <property type="project" value="InterPro"/>
</dbReference>
<sequence>MLDERQKKFADLFLETGNATESYKQAGYKAKGNAAEAAASRLLRNVKVKAYIDEIAEQNQNNRIASRDEILEYLTKVMRGEISEEVPVPTKKGISIVDVDAGIKDRTKAAELLGKRYAMWTENKNIEGNLGVTIVDDIDD</sequence>
<dbReference type="PANTHER" id="PTHR41328:SF2">
    <property type="entry name" value="TERMINASE SMALL SUBUNIT"/>
    <property type="match status" value="1"/>
</dbReference>
<keyword evidence="4" id="KW-1185">Reference proteome</keyword>
<dbReference type="AlphaFoldDB" id="A0A2N3LNB9"/>
<dbReference type="EMBL" id="PIQO01000003">
    <property type="protein sequence ID" value="PKR86108.1"/>
    <property type="molecule type" value="Genomic_DNA"/>
</dbReference>
<dbReference type="Proteomes" id="UP000233440">
    <property type="component" value="Unassembled WGS sequence"/>
</dbReference>
<evidence type="ECO:0000256" key="1">
    <source>
        <dbReference type="ARBA" id="ARBA00022612"/>
    </source>
</evidence>
<dbReference type="Gene3D" id="1.10.10.1400">
    <property type="entry name" value="Terminase, small subunit, N-terminal DNA-binding domain, HTH motif"/>
    <property type="match status" value="1"/>
</dbReference>
<dbReference type="OrthoDB" id="7358785at2"/>
<dbReference type="Gene3D" id="6.10.140.2160">
    <property type="match status" value="1"/>
</dbReference>
<dbReference type="RefSeq" id="WP_101353477.1">
    <property type="nucleotide sequence ID" value="NZ_PIQO01000003.1"/>
</dbReference>
<dbReference type="PANTHER" id="PTHR41328">
    <property type="entry name" value="TERMINASE SMALL SUBUNIT-RELATED"/>
    <property type="match status" value="1"/>
</dbReference>
<name>A0A2N3LNB9_9BACI</name>
<comment type="caution">
    <text evidence="3">The sequence shown here is derived from an EMBL/GenBank/DDBJ whole genome shotgun (WGS) entry which is preliminary data.</text>
</comment>
<evidence type="ECO:0000256" key="2">
    <source>
        <dbReference type="ARBA" id="ARBA00023219"/>
    </source>
</evidence>
<keyword evidence="2" id="KW-0231">Viral genome packaging</keyword>
<accession>A0A2N3LNB9</accession>
<dbReference type="InterPro" id="IPR038713">
    <property type="entry name" value="Terminase_Gp1_N_sf"/>
</dbReference>
<dbReference type="InterPro" id="IPR005335">
    <property type="entry name" value="Terminase_ssu"/>
</dbReference>
<gene>
    <name evidence="3" type="ORF">CWO92_06975</name>
</gene>
<keyword evidence="1" id="KW-1188">Viral release from host cell</keyword>
<dbReference type="Pfam" id="PF03592">
    <property type="entry name" value="Terminase_2"/>
    <property type="match status" value="1"/>
</dbReference>
<evidence type="ECO:0000313" key="3">
    <source>
        <dbReference type="EMBL" id="PKR86108.1"/>
    </source>
</evidence>
<organism evidence="3 4">
    <name type="scientific">Heyndrickxia camelliae</name>
    <dbReference type="NCBI Taxonomy" id="1707093"/>
    <lineage>
        <taxon>Bacteria</taxon>
        <taxon>Bacillati</taxon>
        <taxon>Bacillota</taxon>
        <taxon>Bacilli</taxon>
        <taxon>Bacillales</taxon>
        <taxon>Bacillaceae</taxon>
        <taxon>Heyndrickxia</taxon>
    </lineage>
</organism>
<proteinExistence type="predicted"/>
<evidence type="ECO:0000313" key="4">
    <source>
        <dbReference type="Proteomes" id="UP000233440"/>
    </source>
</evidence>